<organism evidence="5 6">
    <name type="scientific">Rubroshorea leprosula</name>
    <dbReference type="NCBI Taxonomy" id="152421"/>
    <lineage>
        <taxon>Eukaryota</taxon>
        <taxon>Viridiplantae</taxon>
        <taxon>Streptophyta</taxon>
        <taxon>Embryophyta</taxon>
        <taxon>Tracheophyta</taxon>
        <taxon>Spermatophyta</taxon>
        <taxon>Magnoliopsida</taxon>
        <taxon>eudicotyledons</taxon>
        <taxon>Gunneridae</taxon>
        <taxon>Pentapetalae</taxon>
        <taxon>rosids</taxon>
        <taxon>malvids</taxon>
        <taxon>Malvales</taxon>
        <taxon>Dipterocarpaceae</taxon>
        <taxon>Rubroshorea</taxon>
    </lineage>
</organism>
<evidence type="ECO:0000256" key="3">
    <source>
        <dbReference type="ARBA" id="ARBA00045534"/>
    </source>
</evidence>
<dbReference type="InterPro" id="IPR027417">
    <property type="entry name" value="P-loop_NTPase"/>
</dbReference>
<dbReference type="Gene3D" id="1.20.5.190">
    <property type="match status" value="1"/>
</dbReference>
<name>A0AAV5IP32_9ROSI</name>
<dbReference type="SUPFAM" id="SSF52540">
    <property type="entry name" value="P-loop containing nucleoside triphosphate hydrolases"/>
    <property type="match status" value="1"/>
</dbReference>
<comment type="similarity">
    <text evidence="2">Belongs to the IQD family.</text>
</comment>
<dbReference type="PROSITE" id="PS50096">
    <property type="entry name" value="IQ"/>
    <property type="match status" value="2"/>
</dbReference>
<feature type="region of interest" description="Disordered" evidence="4">
    <location>
        <begin position="324"/>
        <end position="352"/>
    </location>
</feature>
<evidence type="ECO:0000256" key="2">
    <source>
        <dbReference type="ARBA" id="ARBA00024341"/>
    </source>
</evidence>
<dbReference type="PANTHER" id="PTHR32295:SF126">
    <property type="entry name" value="PROTEIN IQ-DOMAIN 8"/>
    <property type="match status" value="1"/>
</dbReference>
<dbReference type="Pfam" id="PF00612">
    <property type="entry name" value="IQ"/>
    <property type="match status" value="2"/>
</dbReference>
<reference evidence="5 6" key="1">
    <citation type="journal article" date="2021" name="Commun. Biol.">
        <title>The genome of Shorea leprosula (Dipterocarpaceae) highlights the ecological relevance of drought in aseasonal tropical rainforests.</title>
        <authorList>
            <person name="Ng K.K.S."/>
            <person name="Kobayashi M.J."/>
            <person name="Fawcett J.A."/>
            <person name="Hatakeyama M."/>
            <person name="Paape T."/>
            <person name="Ng C.H."/>
            <person name="Ang C.C."/>
            <person name="Tnah L.H."/>
            <person name="Lee C.T."/>
            <person name="Nishiyama T."/>
            <person name="Sese J."/>
            <person name="O'Brien M.J."/>
            <person name="Copetti D."/>
            <person name="Mohd Noor M.I."/>
            <person name="Ong R.C."/>
            <person name="Putra M."/>
            <person name="Sireger I.Z."/>
            <person name="Indrioko S."/>
            <person name="Kosugi Y."/>
            <person name="Izuno A."/>
            <person name="Isagi Y."/>
            <person name="Lee S.L."/>
            <person name="Shimizu K.K."/>
        </authorList>
    </citation>
    <scope>NUCLEOTIDE SEQUENCE [LARGE SCALE GENOMIC DNA]</scope>
    <source>
        <strain evidence="5">214</strain>
    </source>
</reference>
<dbReference type="AlphaFoldDB" id="A0AAV5IP32"/>
<evidence type="ECO:0000313" key="6">
    <source>
        <dbReference type="Proteomes" id="UP001054252"/>
    </source>
</evidence>
<accession>A0AAV5IP32</accession>
<evidence type="ECO:0000256" key="4">
    <source>
        <dbReference type="SAM" id="MobiDB-lite"/>
    </source>
</evidence>
<dbReference type="PANTHER" id="PTHR32295">
    <property type="entry name" value="IQ-DOMAIN 5-RELATED"/>
    <property type="match status" value="1"/>
</dbReference>
<keyword evidence="6" id="KW-1185">Reference proteome</keyword>
<evidence type="ECO:0000256" key="1">
    <source>
        <dbReference type="ARBA" id="ARBA00022860"/>
    </source>
</evidence>
<feature type="compositionally biased region" description="Low complexity" evidence="4">
    <location>
        <begin position="42"/>
        <end position="53"/>
    </location>
</feature>
<sequence length="455" mass="51058">MGASGKWFKSLVTQKPPQPSNSNNNQEKVGDKGKKKWRLWKSSSEGFGSPSSKGLKMHHFSGLVASDSSSYPVDEAFAAAMATLVRAAPKHFKVVKQEWAAIRIQTAFRGFLARRAMRALKAVVRIQAIFRGRQVRKQAAVTLRCMQALVRVQARVRAQGVNVSVEGSKSSDEYPNTDLSKQVEQGWCDSPGTIDEVRAKVRMRQEGAIKRERAMLYSLTKQQSRSCASPNVRENKPAMSLKQHGLNKNGVDCSLLERWMADKPWETRVMEEIHTDQSEMIQFSQKCENNILSFRSCPSEREPVKVRRNNITTKILAKPPIASEISGSSCASSSESMYDESSPSTSSKSVSPTIMSSNILMADRAGDSYYQKPSYMNLTESNEARQKACRLSSPNMQRQMMDDFRFCSKSMTHSNNGDNRSSTGSDTSLIFYKDLYPHAALGRHDCSRNPWHQRK</sequence>
<dbReference type="SMART" id="SM00015">
    <property type="entry name" value="IQ"/>
    <property type="match status" value="2"/>
</dbReference>
<dbReference type="EMBL" id="BPVZ01000016">
    <property type="protein sequence ID" value="GKV00873.1"/>
    <property type="molecule type" value="Genomic_DNA"/>
</dbReference>
<evidence type="ECO:0000313" key="5">
    <source>
        <dbReference type="EMBL" id="GKV00873.1"/>
    </source>
</evidence>
<dbReference type="GO" id="GO:0005516">
    <property type="term" value="F:calmodulin binding"/>
    <property type="evidence" value="ECO:0007669"/>
    <property type="project" value="UniProtKB-KW"/>
</dbReference>
<keyword evidence="1" id="KW-0112">Calmodulin-binding</keyword>
<protein>
    <submittedName>
        <fullName evidence="5">Uncharacterized protein</fullName>
    </submittedName>
</protein>
<dbReference type="CDD" id="cd23767">
    <property type="entry name" value="IQCD"/>
    <property type="match status" value="1"/>
</dbReference>
<dbReference type="InterPro" id="IPR000048">
    <property type="entry name" value="IQ_motif_EF-hand-BS"/>
</dbReference>
<comment type="caution">
    <text evidence="5">The sequence shown here is derived from an EMBL/GenBank/DDBJ whole genome shotgun (WGS) entry which is preliminary data.</text>
</comment>
<comment type="function">
    <text evidence="3">May be involved in cooperative interactions with calmodulins or calmodulin-like proteins. Recruits calmodulin proteins to microtubules, thus being a potential scaffold in cellular signaling and trafficking. May associate with nucleic acids and regulate gene expression at the transcriptional or post-transcriptional level.</text>
</comment>
<proteinExistence type="inferred from homology"/>
<dbReference type="Proteomes" id="UP001054252">
    <property type="component" value="Unassembled WGS sequence"/>
</dbReference>
<gene>
    <name evidence="5" type="ORF">SLEP1_g13485</name>
</gene>
<feature type="region of interest" description="Disordered" evidence="4">
    <location>
        <begin position="1"/>
        <end position="53"/>
    </location>
</feature>